<dbReference type="InterPro" id="IPR051277">
    <property type="entry name" value="SEZ6_CSMD_C4BPB_Regulators"/>
</dbReference>
<dbReference type="InParanoid" id="H2XLE5"/>
<reference evidence="6" key="1">
    <citation type="journal article" date="2002" name="Science">
        <title>The draft genome of Ciona intestinalis: insights into chordate and vertebrate origins.</title>
        <authorList>
            <person name="Dehal P."/>
            <person name="Satou Y."/>
            <person name="Campbell R.K."/>
            <person name="Chapman J."/>
            <person name="Degnan B."/>
            <person name="De Tomaso A."/>
            <person name="Davidson B."/>
            <person name="Di Gregorio A."/>
            <person name="Gelpke M."/>
            <person name="Goodstein D.M."/>
            <person name="Harafuji N."/>
            <person name="Hastings K.E."/>
            <person name="Ho I."/>
            <person name="Hotta K."/>
            <person name="Huang W."/>
            <person name="Kawashima T."/>
            <person name="Lemaire P."/>
            <person name="Martinez D."/>
            <person name="Meinertzhagen I.A."/>
            <person name="Necula S."/>
            <person name="Nonaka M."/>
            <person name="Putnam N."/>
            <person name="Rash S."/>
            <person name="Saiga H."/>
            <person name="Satake M."/>
            <person name="Terry A."/>
            <person name="Yamada L."/>
            <person name="Wang H.G."/>
            <person name="Awazu S."/>
            <person name="Azumi K."/>
            <person name="Boore J."/>
            <person name="Branno M."/>
            <person name="Chin-Bow S."/>
            <person name="DeSantis R."/>
            <person name="Doyle S."/>
            <person name="Francino P."/>
            <person name="Keys D.N."/>
            <person name="Haga S."/>
            <person name="Hayashi H."/>
            <person name="Hino K."/>
            <person name="Imai K.S."/>
            <person name="Inaba K."/>
            <person name="Kano S."/>
            <person name="Kobayashi K."/>
            <person name="Kobayashi M."/>
            <person name="Lee B.I."/>
            <person name="Makabe K.W."/>
            <person name="Manohar C."/>
            <person name="Matassi G."/>
            <person name="Medina M."/>
            <person name="Mochizuki Y."/>
            <person name="Mount S."/>
            <person name="Morishita T."/>
            <person name="Miura S."/>
            <person name="Nakayama A."/>
            <person name="Nishizaka S."/>
            <person name="Nomoto H."/>
            <person name="Ohta F."/>
            <person name="Oishi K."/>
            <person name="Rigoutsos I."/>
            <person name="Sano M."/>
            <person name="Sasaki A."/>
            <person name="Sasakura Y."/>
            <person name="Shoguchi E."/>
            <person name="Shin-i T."/>
            <person name="Spagnuolo A."/>
            <person name="Stainier D."/>
            <person name="Suzuki M.M."/>
            <person name="Tassy O."/>
            <person name="Takatori N."/>
            <person name="Tokuoka M."/>
            <person name="Yagi K."/>
            <person name="Yoshizaki F."/>
            <person name="Wada S."/>
            <person name="Zhang C."/>
            <person name="Hyatt P.D."/>
            <person name="Larimer F."/>
            <person name="Detter C."/>
            <person name="Doggett N."/>
            <person name="Glavina T."/>
            <person name="Hawkins T."/>
            <person name="Richardson P."/>
            <person name="Lucas S."/>
            <person name="Kohara Y."/>
            <person name="Levine M."/>
            <person name="Satoh N."/>
            <person name="Rokhsar D.S."/>
        </authorList>
    </citation>
    <scope>NUCLEOTIDE SEQUENCE [LARGE SCALE GENOMIC DNA]</scope>
</reference>
<dbReference type="PANTHER" id="PTHR45656">
    <property type="entry name" value="PROTEIN CBR-CLEC-78"/>
    <property type="match status" value="1"/>
</dbReference>
<evidence type="ECO:0000313" key="6">
    <source>
        <dbReference type="Proteomes" id="UP000008144"/>
    </source>
</evidence>
<dbReference type="InterPro" id="IPR035976">
    <property type="entry name" value="Sushi/SCR/CCP_sf"/>
</dbReference>
<dbReference type="HOGENOM" id="CLU_020107_2_1_1"/>
<dbReference type="SUPFAM" id="SSF57535">
    <property type="entry name" value="Complement control module/SCR domain"/>
    <property type="match status" value="3"/>
</dbReference>
<dbReference type="Proteomes" id="UP000008144">
    <property type="component" value="Unassembled WGS sequence"/>
</dbReference>
<evidence type="ECO:0000256" key="3">
    <source>
        <dbReference type="PROSITE-ProRule" id="PRU00302"/>
    </source>
</evidence>
<dbReference type="Pfam" id="PF00084">
    <property type="entry name" value="Sushi"/>
    <property type="match status" value="3"/>
</dbReference>
<dbReference type="OMA" id="CIRACES"/>
<feature type="disulfide bond" evidence="3">
    <location>
        <begin position="101"/>
        <end position="128"/>
    </location>
</feature>
<dbReference type="PROSITE" id="PS50923">
    <property type="entry name" value="SUSHI"/>
    <property type="match status" value="2"/>
</dbReference>
<dbReference type="STRING" id="7719.ENSCINP00000030477"/>
<evidence type="ECO:0000259" key="4">
    <source>
        <dbReference type="PROSITE" id="PS50923"/>
    </source>
</evidence>
<protein>
    <recommendedName>
        <fullName evidence="4">Sushi domain-containing protein</fullName>
    </recommendedName>
</protein>
<dbReference type="PANTHER" id="PTHR45656:SF3">
    <property type="entry name" value="CUB AND SUSHI DOMAIN-CONTAINING PROTEIN 1"/>
    <property type="match status" value="1"/>
</dbReference>
<dbReference type="SMART" id="SM00032">
    <property type="entry name" value="CCP"/>
    <property type="match status" value="3"/>
</dbReference>
<dbReference type="CDD" id="cd00033">
    <property type="entry name" value="CCP"/>
    <property type="match status" value="3"/>
</dbReference>
<evidence type="ECO:0000313" key="5">
    <source>
        <dbReference type="Ensembl" id="ENSCINP00000030477.1"/>
    </source>
</evidence>
<keyword evidence="6" id="KW-1185">Reference proteome</keyword>
<name>H2XLE5_CIOIN</name>
<evidence type="ECO:0000256" key="1">
    <source>
        <dbReference type="ARBA" id="ARBA00022737"/>
    </source>
</evidence>
<keyword evidence="3" id="KW-0768">Sushi</keyword>
<feature type="domain" description="Sushi" evidence="4">
    <location>
        <begin position="71"/>
        <end position="130"/>
    </location>
</feature>
<dbReference type="Gene3D" id="2.10.70.10">
    <property type="entry name" value="Complement Module, domain 1"/>
    <property type="match status" value="3"/>
</dbReference>
<dbReference type="InterPro" id="IPR000436">
    <property type="entry name" value="Sushi_SCR_CCP_dom"/>
</dbReference>
<keyword evidence="2 3" id="KW-1015">Disulfide bond</keyword>
<dbReference type="GeneTree" id="ENSGT00940000161110"/>
<evidence type="ECO:0000256" key="2">
    <source>
        <dbReference type="ARBA" id="ARBA00023157"/>
    </source>
</evidence>
<proteinExistence type="predicted"/>
<organism evidence="5 6">
    <name type="scientific">Ciona intestinalis</name>
    <name type="common">Transparent sea squirt</name>
    <name type="synonym">Ascidia intestinalis</name>
    <dbReference type="NCBI Taxonomy" id="7719"/>
    <lineage>
        <taxon>Eukaryota</taxon>
        <taxon>Metazoa</taxon>
        <taxon>Chordata</taxon>
        <taxon>Tunicata</taxon>
        <taxon>Ascidiacea</taxon>
        <taxon>Phlebobranchia</taxon>
        <taxon>Cionidae</taxon>
        <taxon>Ciona</taxon>
    </lineage>
</organism>
<accession>H2XLE5</accession>
<comment type="caution">
    <text evidence="3">Lacks conserved residue(s) required for the propagation of feature annotation.</text>
</comment>
<reference evidence="5" key="2">
    <citation type="submission" date="2025-08" db="UniProtKB">
        <authorList>
            <consortium name="Ensembl"/>
        </authorList>
    </citation>
    <scope>IDENTIFICATION</scope>
</reference>
<reference evidence="5" key="3">
    <citation type="submission" date="2025-09" db="UniProtKB">
        <authorList>
            <consortium name="Ensembl"/>
        </authorList>
    </citation>
    <scope>IDENTIFICATION</scope>
</reference>
<dbReference type="Ensembl" id="ENSCINT00000031388.1">
    <property type="protein sequence ID" value="ENSCINP00000030477.1"/>
    <property type="gene ID" value="ENSCING00000024247.1"/>
</dbReference>
<keyword evidence="1" id="KW-0677">Repeat</keyword>
<feature type="domain" description="Sushi" evidence="4">
    <location>
        <begin position="131"/>
        <end position="189"/>
    </location>
</feature>
<dbReference type="AlphaFoldDB" id="H2XLE5"/>
<sequence>YLHYFYNFLYYFYIACPAPPAIKAPSLPQDTQVYPINSTYTYTCNNSNLVGNAINICTLGGWAYPAPQCLQVCYAPPVATNGSYSLLSSYYVVGGSVTYTCNAGFLLVGSIRNTCLNNLTWSSAAPECQPVCYSPPPINGEGNITPGKRYYNINDTVSYTCVHGNLFGNSSNQCVSANKWRNAAPTCWLSTSIMLFLLTSGTVSWLARPPVTHK</sequence>